<dbReference type="Pfam" id="PF00001">
    <property type="entry name" value="7tm_1"/>
    <property type="match status" value="3"/>
</dbReference>
<dbReference type="PRINTS" id="PR00237">
    <property type="entry name" value="GPCRRHODOPSN"/>
</dbReference>
<evidence type="ECO:0000313" key="12">
    <source>
        <dbReference type="EMBL" id="CAH3019089.1"/>
    </source>
</evidence>
<feature type="transmembrane region" description="Helical" evidence="10">
    <location>
        <begin position="77"/>
        <end position="101"/>
    </location>
</feature>
<dbReference type="PANTHER" id="PTHR24246">
    <property type="entry name" value="OLFACTORY RECEPTOR AND ADENOSINE RECEPTOR"/>
    <property type="match status" value="1"/>
</dbReference>
<sequence length="1059" mass="120262">MSFLALFAVLGNGLVLVIIARFKNLRTFPNILIANLALADFFNAFINIPIYLLYAVLNVKWFTGKTLAMISLSSSSLFTFLNVVSMLVLLVNFFLAITFDLKYFTSKTNKKAIIIVLVEWLACFIFAVLMSLQCRDVDLQQDASVLKYRSEVLGKGKPIGPVIFSAFVVIAVVLSAMILGSIQKTKRQRKPLNLRRLHSEARLQHDIQAAKIIIVIVFAFLLCYIPPLFIAAWVRTNFYSIDIAWRGHLVHTSILISSGINPIIYCFRTRRFRCALKQLLNDPCGKTAFQEIKQEQRAREICPNRNARGDKRFELTSCSPLFQWVRNSNCCNGRMGQIVHQLKIMKVEDSLFMTISVLVFMSFLALFAVLGNGLVLGIIARFKKLRTFPNILIANLALADFFNAFINTPMYLLYAVLKVNWFTGKTLAIISLSSFSLFTFVNVVSMLVLLVNMFLAITFDLKYFTWKTNKKAIIIVLVEWLAGFICAVLLCLNCDVDLQQDASVSTYRREVTGKGKPIAPVLITAFVVIAVVLSAMIFGSIHKMKRQRKGLNLPRLHAETRLQQDIQAAKMIIIIIFAFLGCYIPPVCIRVWAWSNFYSTDIAWYGYLIRASVLISSGINPVIYCFRARRFRFALRQLLNDPCGKTAFQEIKQEQRARNIIPNRNARGDRIAREPKKERFELTSCSPLFQLVRNSNCCNGKMDQIVQQKIMEVEDSLFMTIFVLAFMSFLALFAVLGNGVVLGIIARFRNLRTFPNILIANLALADFFNAFINIPMYLLYAVLKVNWFTGKTLTIISLSSFSLFTSVNVVSMLVLLVNMFLAVTFDLKYFTWKTNEKAIIIVLVEWLAGFSCAVLSCLNCDVDLQQDASVLTYRREVLGKGKPIAPVIISAFVVIAVVLSAMIFGSIQKMKRQRKQLNLPRLQVEARLQKDIQAAKVIIIIVFAFLGCYIPPLCIVVWHRSNSHSTENTWTRHLVHTSILISSGINPVIYCFRTSRFRCALKQLLNDPCGKTAFKEIKQEQRATEIIPNRIARSEKFAREPDQDTFKTALERDQDRLLA</sequence>
<keyword evidence="5" id="KW-0297">G-protein coupled receptor</keyword>
<feature type="domain" description="G-protein coupled receptors family 1 profile" evidence="11">
    <location>
        <begin position="11"/>
        <end position="265"/>
    </location>
</feature>
<dbReference type="Proteomes" id="UP001159427">
    <property type="component" value="Unassembled WGS sequence"/>
</dbReference>
<feature type="transmembrane region" description="Helical" evidence="10">
    <location>
        <begin position="604"/>
        <end position="626"/>
    </location>
</feature>
<evidence type="ECO:0000256" key="2">
    <source>
        <dbReference type="ARBA" id="ARBA00022475"/>
    </source>
</evidence>
<dbReference type="CDD" id="cd00637">
    <property type="entry name" value="7tm_classA_rhodopsin-like"/>
    <property type="match status" value="3"/>
</dbReference>
<dbReference type="Gene3D" id="1.20.1070.10">
    <property type="entry name" value="Rhodopsin 7-helix transmembrane proteins"/>
    <property type="match status" value="3"/>
</dbReference>
<feature type="transmembrane region" description="Helical" evidence="10">
    <location>
        <begin position="34"/>
        <end position="57"/>
    </location>
</feature>
<evidence type="ECO:0000256" key="9">
    <source>
        <dbReference type="ARBA" id="ARBA00023224"/>
    </source>
</evidence>
<reference evidence="12 13" key="1">
    <citation type="submission" date="2022-05" db="EMBL/GenBank/DDBJ databases">
        <authorList>
            <consortium name="Genoscope - CEA"/>
            <person name="William W."/>
        </authorList>
    </citation>
    <scope>NUCLEOTIDE SEQUENCE [LARGE SCALE GENOMIC DNA]</scope>
</reference>
<feature type="transmembrane region" description="Helical" evidence="10">
    <location>
        <begin position="159"/>
        <end position="182"/>
    </location>
</feature>
<evidence type="ECO:0000313" key="13">
    <source>
        <dbReference type="Proteomes" id="UP001159427"/>
    </source>
</evidence>
<feature type="domain" description="G-protein coupled receptors family 1 profile" evidence="11">
    <location>
        <begin position="737"/>
        <end position="990"/>
    </location>
</feature>
<evidence type="ECO:0000256" key="3">
    <source>
        <dbReference type="ARBA" id="ARBA00022692"/>
    </source>
</evidence>
<feature type="transmembrane region" description="Helical" evidence="10">
    <location>
        <begin position="212"/>
        <end position="234"/>
    </location>
</feature>
<dbReference type="InterPro" id="IPR017452">
    <property type="entry name" value="GPCR_Rhodpsn_7TM"/>
</dbReference>
<evidence type="ECO:0000256" key="5">
    <source>
        <dbReference type="ARBA" id="ARBA00023040"/>
    </source>
</evidence>
<feature type="transmembrane region" description="Helical" evidence="10">
    <location>
        <begin position="757"/>
        <end position="783"/>
    </location>
</feature>
<keyword evidence="3 10" id="KW-0812">Transmembrane</keyword>
<organism evidence="12 13">
    <name type="scientific">Porites evermanni</name>
    <dbReference type="NCBI Taxonomy" id="104178"/>
    <lineage>
        <taxon>Eukaryota</taxon>
        <taxon>Metazoa</taxon>
        <taxon>Cnidaria</taxon>
        <taxon>Anthozoa</taxon>
        <taxon>Hexacorallia</taxon>
        <taxon>Scleractinia</taxon>
        <taxon>Fungiina</taxon>
        <taxon>Poritidae</taxon>
        <taxon>Porites</taxon>
    </lineage>
</organism>
<keyword evidence="8" id="KW-0325">Glycoprotein</keyword>
<dbReference type="PANTHER" id="PTHR24246:SF27">
    <property type="entry name" value="ADENOSINE RECEPTOR, ISOFORM A"/>
    <property type="match status" value="1"/>
</dbReference>
<feature type="transmembrane region" description="Helical" evidence="10">
    <location>
        <begin position="717"/>
        <end position="745"/>
    </location>
</feature>
<comment type="subcellular location">
    <subcellularLocation>
        <location evidence="1">Cell membrane</location>
        <topology evidence="1">Multi-pass membrane protein</topology>
    </subcellularLocation>
</comment>
<accession>A0ABN8LPV6</accession>
<evidence type="ECO:0000259" key="11">
    <source>
        <dbReference type="PROSITE" id="PS50262"/>
    </source>
</evidence>
<name>A0ABN8LPV6_9CNID</name>
<evidence type="ECO:0000256" key="8">
    <source>
        <dbReference type="ARBA" id="ARBA00023180"/>
    </source>
</evidence>
<feature type="transmembrane region" description="Helical" evidence="10">
    <location>
        <begin position="392"/>
        <end position="417"/>
    </location>
</feature>
<dbReference type="PROSITE" id="PS50262">
    <property type="entry name" value="G_PROTEIN_RECEP_F1_2"/>
    <property type="match status" value="3"/>
</dbReference>
<dbReference type="InterPro" id="IPR000276">
    <property type="entry name" value="GPCR_Rhodpsn"/>
</dbReference>
<evidence type="ECO:0000256" key="6">
    <source>
        <dbReference type="ARBA" id="ARBA00023136"/>
    </source>
</evidence>
<dbReference type="EMBL" id="CALNXI010000105">
    <property type="protein sequence ID" value="CAH3019089.1"/>
    <property type="molecule type" value="Genomic_DNA"/>
</dbReference>
<evidence type="ECO:0000256" key="4">
    <source>
        <dbReference type="ARBA" id="ARBA00022989"/>
    </source>
</evidence>
<keyword evidence="7" id="KW-0675">Receptor</keyword>
<evidence type="ECO:0000256" key="1">
    <source>
        <dbReference type="ARBA" id="ARBA00004651"/>
    </source>
</evidence>
<feature type="transmembrane region" description="Helical" evidence="10">
    <location>
        <begin position="518"/>
        <end position="539"/>
    </location>
</feature>
<feature type="domain" description="G-protein coupled receptors family 1 profile" evidence="11">
    <location>
        <begin position="371"/>
        <end position="624"/>
    </location>
</feature>
<keyword evidence="4 10" id="KW-1133">Transmembrane helix</keyword>
<dbReference type="SUPFAM" id="SSF81321">
    <property type="entry name" value="Family A G protein-coupled receptor-like"/>
    <property type="match status" value="3"/>
</dbReference>
<keyword evidence="2" id="KW-1003">Cell membrane</keyword>
<keyword evidence="6 10" id="KW-0472">Membrane</keyword>
<comment type="caution">
    <text evidence="12">The sequence shown here is derived from an EMBL/GenBank/DDBJ whole genome shotgun (WGS) entry which is preliminary data.</text>
</comment>
<feature type="transmembrane region" description="Helical" evidence="10">
    <location>
        <begin position="351"/>
        <end position="380"/>
    </location>
</feature>
<evidence type="ECO:0000256" key="10">
    <source>
        <dbReference type="SAM" id="Phobius"/>
    </source>
</evidence>
<feature type="transmembrane region" description="Helical" evidence="10">
    <location>
        <begin position="795"/>
        <end position="823"/>
    </location>
</feature>
<feature type="transmembrane region" description="Helical" evidence="10">
    <location>
        <begin position="884"/>
        <end position="907"/>
    </location>
</feature>
<feature type="transmembrane region" description="Helical" evidence="10">
    <location>
        <begin position="970"/>
        <end position="992"/>
    </location>
</feature>
<protein>
    <recommendedName>
        <fullName evidence="11">G-protein coupled receptors family 1 profile domain-containing protein</fullName>
    </recommendedName>
</protein>
<feature type="transmembrane region" description="Helical" evidence="10">
    <location>
        <begin position="6"/>
        <end position="22"/>
    </location>
</feature>
<gene>
    <name evidence="12" type="ORF">PEVE_00000986</name>
</gene>
<feature type="transmembrane region" description="Helical" evidence="10">
    <location>
        <begin position="937"/>
        <end position="958"/>
    </location>
</feature>
<keyword evidence="9" id="KW-0807">Transducer</keyword>
<proteinExistence type="predicted"/>
<feature type="transmembrane region" description="Helical" evidence="10">
    <location>
        <begin position="473"/>
        <end position="498"/>
    </location>
</feature>
<feature type="transmembrane region" description="Helical" evidence="10">
    <location>
        <begin position="437"/>
        <end position="461"/>
    </location>
</feature>
<feature type="transmembrane region" description="Helical" evidence="10">
    <location>
        <begin position="113"/>
        <end position="132"/>
    </location>
</feature>
<keyword evidence="13" id="KW-1185">Reference proteome</keyword>
<evidence type="ECO:0000256" key="7">
    <source>
        <dbReference type="ARBA" id="ARBA00023170"/>
    </source>
</evidence>
<feature type="transmembrane region" description="Helical" evidence="10">
    <location>
        <begin position="571"/>
        <end position="592"/>
    </location>
</feature>